<evidence type="ECO:0000313" key="2">
    <source>
        <dbReference type="Proteomes" id="UP000186955"/>
    </source>
</evidence>
<evidence type="ECO:0008006" key="3">
    <source>
        <dbReference type="Google" id="ProtNLM"/>
    </source>
</evidence>
<reference evidence="1 2" key="1">
    <citation type="submission" date="2016-10" db="EMBL/GenBank/DDBJ databases">
        <title>Genome sequence of the ascomycete fungus Penicillium subrubescens.</title>
        <authorList>
            <person name="De Vries R.P."/>
            <person name="Peng M."/>
            <person name="Dilokpimol A."/>
            <person name="Hilden K."/>
            <person name="Makela M.R."/>
            <person name="Grigoriev I."/>
            <person name="Riley R."/>
            <person name="Granchi Z."/>
        </authorList>
    </citation>
    <scope>NUCLEOTIDE SEQUENCE [LARGE SCALE GENOMIC DNA]</scope>
    <source>
        <strain evidence="1 2">CBS 132785</strain>
    </source>
</reference>
<dbReference type="STRING" id="1316194.A0A1Q5SRP9"/>
<protein>
    <recommendedName>
        <fullName evidence="3">Prion-inhibition and propagation HeLo domain-containing protein</fullName>
    </recommendedName>
</protein>
<keyword evidence="2" id="KW-1185">Reference proteome</keyword>
<accession>A0A1Q5SRP9</accession>
<dbReference type="Proteomes" id="UP000186955">
    <property type="component" value="Unassembled WGS sequence"/>
</dbReference>
<sequence length="137" mass="15781">MSTSLPVVISCLKQFKAIKSSDHLKVYSTQVPQALWQDELGRLRVWAANIGAHQTGQSSLDHRLRDASHIKDQTLRVLRRLQRLIQDLYDALHSESVSEDLSDSDDEEGRKSEMQIIYQDLHDTISHLFQLSMIIRK</sequence>
<gene>
    <name evidence="1" type="ORF">PENSUB_13323</name>
</gene>
<organism evidence="1 2">
    <name type="scientific">Penicillium subrubescens</name>
    <dbReference type="NCBI Taxonomy" id="1316194"/>
    <lineage>
        <taxon>Eukaryota</taxon>
        <taxon>Fungi</taxon>
        <taxon>Dikarya</taxon>
        <taxon>Ascomycota</taxon>
        <taxon>Pezizomycotina</taxon>
        <taxon>Eurotiomycetes</taxon>
        <taxon>Eurotiomycetidae</taxon>
        <taxon>Eurotiales</taxon>
        <taxon>Aspergillaceae</taxon>
        <taxon>Penicillium</taxon>
    </lineage>
</organism>
<dbReference type="AlphaFoldDB" id="A0A1Q5SRP9"/>
<dbReference type="PANTHER" id="PTHR35391">
    <property type="entry name" value="C2H2-TYPE DOMAIN-CONTAINING PROTEIN-RELATED"/>
    <property type="match status" value="1"/>
</dbReference>
<comment type="caution">
    <text evidence="1">The sequence shown here is derived from an EMBL/GenBank/DDBJ whole genome shotgun (WGS) entry which is preliminary data.</text>
</comment>
<name>A0A1Q5SRP9_9EURO</name>
<dbReference type="PANTHER" id="PTHR35391:SF7">
    <property type="entry name" value="C2H2-TYPE DOMAIN-CONTAINING PROTEIN"/>
    <property type="match status" value="1"/>
</dbReference>
<evidence type="ECO:0000313" key="1">
    <source>
        <dbReference type="EMBL" id="OKO90606.1"/>
    </source>
</evidence>
<proteinExistence type="predicted"/>
<dbReference type="EMBL" id="MNBE01000757">
    <property type="protein sequence ID" value="OKO90606.1"/>
    <property type="molecule type" value="Genomic_DNA"/>
</dbReference>